<dbReference type="RefSeq" id="WP_140989194.1">
    <property type="nucleotide sequence ID" value="NZ_VHIQ01000002.1"/>
</dbReference>
<organism evidence="2 3">
    <name type="scientific">Paucihalobacter ruber</name>
    <dbReference type="NCBI Taxonomy" id="2567861"/>
    <lineage>
        <taxon>Bacteria</taxon>
        <taxon>Pseudomonadati</taxon>
        <taxon>Bacteroidota</taxon>
        <taxon>Flavobacteriia</taxon>
        <taxon>Flavobacteriales</taxon>
        <taxon>Flavobacteriaceae</taxon>
        <taxon>Paucihalobacter</taxon>
    </lineage>
</organism>
<dbReference type="Pfam" id="PF03781">
    <property type="entry name" value="FGE-sulfatase"/>
    <property type="match status" value="1"/>
</dbReference>
<dbReference type="SUPFAM" id="SSF56436">
    <property type="entry name" value="C-type lectin-like"/>
    <property type="match status" value="1"/>
</dbReference>
<feature type="domain" description="Sulfatase-modifying factor enzyme-like" evidence="1">
    <location>
        <begin position="52"/>
        <end position="361"/>
    </location>
</feature>
<dbReference type="Gene3D" id="3.90.1580.10">
    <property type="entry name" value="paralog of FGE (formylglycine-generating enzyme)"/>
    <property type="match status" value="1"/>
</dbReference>
<gene>
    <name evidence="2" type="ORF">FJ651_04360</name>
</gene>
<reference evidence="2 3" key="1">
    <citation type="submission" date="2019-06" db="EMBL/GenBank/DDBJ databases">
        <title>Flavobacteriaceae Paucihalobacterium erythroidium CWB-1, complete genome.</title>
        <authorList>
            <person name="Wu S."/>
        </authorList>
    </citation>
    <scope>NUCLEOTIDE SEQUENCE [LARGE SCALE GENOMIC DNA]</scope>
    <source>
        <strain evidence="2 3">CWB-1</strain>
    </source>
</reference>
<dbReference type="InterPro" id="IPR016187">
    <property type="entry name" value="CTDL_fold"/>
</dbReference>
<dbReference type="AlphaFoldDB" id="A0A506PM25"/>
<keyword evidence="3" id="KW-1185">Reference proteome</keyword>
<dbReference type="InterPro" id="IPR051043">
    <property type="entry name" value="Sulfatase_Mod_Factor_Kinase"/>
</dbReference>
<dbReference type="PANTHER" id="PTHR23150:SF19">
    <property type="entry name" value="FORMYLGLYCINE-GENERATING ENZYME"/>
    <property type="match status" value="1"/>
</dbReference>
<dbReference type="Proteomes" id="UP000317332">
    <property type="component" value="Unassembled WGS sequence"/>
</dbReference>
<evidence type="ECO:0000259" key="1">
    <source>
        <dbReference type="Pfam" id="PF03781"/>
    </source>
</evidence>
<evidence type="ECO:0000313" key="2">
    <source>
        <dbReference type="EMBL" id="TPV34771.1"/>
    </source>
</evidence>
<dbReference type="InterPro" id="IPR005532">
    <property type="entry name" value="SUMF_dom"/>
</dbReference>
<evidence type="ECO:0000313" key="3">
    <source>
        <dbReference type="Proteomes" id="UP000317332"/>
    </source>
</evidence>
<accession>A0A506PM25</accession>
<protein>
    <submittedName>
        <fullName evidence="2">Formylglycine-generating enzyme family protein</fullName>
    </submittedName>
</protein>
<dbReference type="PANTHER" id="PTHR23150">
    <property type="entry name" value="SULFATASE MODIFYING FACTOR 1, 2"/>
    <property type="match status" value="1"/>
</dbReference>
<name>A0A506PM25_9FLAO</name>
<dbReference type="OrthoDB" id="9768004at2"/>
<sequence length="362" mass="40396">MFVNSPRKIIPFSFYLLITGTGLFVSCNQDQQVKQKEEPINQVVSTKAELTTKMIYIESAEFTMGTCEQSNTRDALPAQRVKVDGFWIDEHEVTNADFKKFTDATGYITMAERPVDWEELKKLLPEGTPKPPAESLQPGSMVFTPPNHPVALNDYSQWWSWVNGANWKHPNGPESSIEALDNHPVVHIALEDAKAFAEWAGKRLPTEAEWELAARGGLTEKEFAWGEELTPNGEYLANFYQGDFPYNNTANDGFTATAPVKSFPPNGFGLYDMVGNVWELCSDFYGVINFDPTICKTLPVQSNPKGPNQTIDPNDPLAIKNVIKGGSFICSEQYCSNYKPSGRQGASFDTGMNHVGFRLVRD</sequence>
<dbReference type="GO" id="GO:0120147">
    <property type="term" value="F:formylglycine-generating oxidase activity"/>
    <property type="evidence" value="ECO:0007669"/>
    <property type="project" value="TreeGrafter"/>
</dbReference>
<proteinExistence type="predicted"/>
<dbReference type="InterPro" id="IPR042095">
    <property type="entry name" value="SUMF_sf"/>
</dbReference>
<dbReference type="PROSITE" id="PS51257">
    <property type="entry name" value="PROKAR_LIPOPROTEIN"/>
    <property type="match status" value="1"/>
</dbReference>
<dbReference type="EMBL" id="VHIQ01000002">
    <property type="protein sequence ID" value="TPV34771.1"/>
    <property type="molecule type" value="Genomic_DNA"/>
</dbReference>
<comment type="caution">
    <text evidence="2">The sequence shown here is derived from an EMBL/GenBank/DDBJ whole genome shotgun (WGS) entry which is preliminary data.</text>
</comment>